<dbReference type="OrthoDB" id="1722345at2759"/>
<feature type="non-terminal residue" evidence="4">
    <location>
        <position position="176"/>
    </location>
</feature>
<dbReference type="AlphaFoldDB" id="M3CCF7"/>
<feature type="non-terminal residue" evidence="4">
    <location>
        <position position="1"/>
    </location>
</feature>
<dbReference type="PANTHER" id="PTHR24171:SF9">
    <property type="entry name" value="ANKYRIN REPEAT DOMAIN-CONTAINING PROTEIN 39"/>
    <property type="match status" value="1"/>
</dbReference>
<keyword evidence="1" id="KW-0677">Repeat</keyword>
<accession>M3CCF7</accession>
<proteinExistence type="predicted"/>
<dbReference type="GeneID" id="27905518"/>
<protein>
    <submittedName>
        <fullName evidence="4">Ankyrin</fullName>
    </submittedName>
</protein>
<organism evidence="4 5">
    <name type="scientific">Sphaerulina musiva (strain SO2202)</name>
    <name type="common">Poplar stem canker fungus</name>
    <name type="synonym">Septoria musiva</name>
    <dbReference type="NCBI Taxonomy" id="692275"/>
    <lineage>
        <taxon>Eukaryota</taxon>
        <taxon>Fungi</taxon>
        <taxon>Dikarya</taxon>
        <taxon>Ascomycota</taxon>
        <taxon>Pezizomycotina</taxon>
        <taxon>Dothideomycetes</taxon>
        <taxon>Dothideomycetidae</taxon>
        <taxon>Mycosphaerellales</taxon>
        <taxon>Mycosphaerellaceae</taxon>
        <taxon>Sphaerulina</taxon>
    </lineage>
</organism>
<dbReference type="InterPro" id="IPR036770">
    <property type="entry name" value="Ankyrin_rpt-contain_sf"/>
</dbReference>
<dbReference type="SMART" id="SM00248">
    <property type="entry name" value="ANK"/>
    <property type="match status" value="3"/>
</dbReference>
<name>M3CCF7_SPHMS</name>
<keyword evidence="5" id="KW-1185">Reference proteome</keyword>
<keyword evidence="2 3" id="KW-0040">ANK repeat</keyword>
<evidence type="ECO:0000313" key="5">
    <source>
        <dbReference type="Proteomes" id="UP000016931"/>
    </source>
</evidence>
<reference evidence="4 5" key="1">
    <citation type="journal article" date="2012" name="PLoS Pathog.">
        <title>Diverse lifestyles and strategies of plant pathogenesis encoded in the genomes of eighteen Dothideomycetes fungi.</title>
        <authorList>
            <person name="Ohm R.A."/>
            <person name="Feau N."/>
            <person name="Henrissat B."/>
            <person name="Schoch C.L."/>
            <person name="Horwitz B.A."/>
            <person name="Barry K.W."/>
            <person name="Condon B.J."/>
            <person name="Copeland A.C."/>
            <person name="Dhillon B."/>
            <person name="Glaser F."/>
            <person name="Hesse C.N."/>
            <person name="Kosti I."/>
            <person name="LaButti K."/>
            <person name="Lindquist E.A."/>
            <person name="Lucas S."/>
            <person name="Salamov A.A."/>
            <person name="Bradshaw R.E."/>
            <person name="Ciuffetti L."/>
            <person name="Hamelin R.C."/>
            <person name="Kema G.H.J."/>
            <person name="Lawrence C."/>
            <person name="Scott J.A."/>
            <person name="Spatafora J.W."/>
            <person name="Turgeon B.G."/>
            <person name="de Wit P.J.G.M."/>
            <person name="Zhong S."/>
            <person name="Goodwin S.B."/>
            <person name="Grigoriev I.V."/>
        </authorList>
    </citation>
    <scope>NUCLEOTIDE SEQUENCE [LARGE SCALE GENOMIC DNA]</scope>
    <source>
        <strain evidence="4 5">SO2202</strain>
    </source>
</reference>
<dbReference type="PANTHER" id="PTHR24171">
    <property type="entry name" value="ANKYRIN REPEAT DOMAIN-CONTAINING PROTEIN 39-RELATED"/>
    <property type="match status" value="1"/>
</dbReference>
<gene>
    <name evidence="4" type="ORF">SEPMUDRAFT_24288</name>
</gene>
<dbReference type="Proteomes" id="UP000016931">
    <property type="component" value="Unassembled WGS sequence"/>
</dbReference>
<evidence type="ECO:0000256" key="1">
    <source>
        <dbReference type="ARBA" id="ARBA00022737"/>
    </source>
</evidence>
<dbReference type="Pfam" id="PF13637">
    <property type="entry name" value="Ank_4"/>
    <property type="match status" value="1"/>
</dbReference>
<dbReference type="PROSITE" id="PS50088">
    <property type="entry name" value="ANK_REPEAT"/>
    <property type="match status" value="1"/>
</dbReference>
<dbReference type="RefSeq" id="XP_016758198.1">
    <property type="nucleotide sequence ID" value="XM_016908381.1"/>
</dbReference>
<dbReference type="STRING" id="692275.M3CCF7"/>
<dbReference type="SUPFAM" id="SSF48403">
    <property type="entry name" value="Ankyrin repeat"/>
    <property type="match status" value="1"/>
</dbReference>
<evidence type="ECO:0000313" key="4">
    <source>
        <dbReference type="EMBL" id="EMF10077.1"/>
    </source>
</evidence>
<dbReference type="PROSITE" id="PS50297">
    <property type="entry name" value="ANK_REP_REGION"/>
    <property type="match status" value="1"/>
</dbReference>
<dbReference type="Gene3D" id="1.25.40.20">
    <property type="entry name" value="Ankyrin repeat-containing domain"/>
    <property type="match status" value="2"/>
</dbReference>
<dbReference type="InterPro" id="IPR002110">
    <property type="entry name" value="Ankyrin_rpt"/>
</dbReference>
<dbReference type="Pfam" id="PF00023">
    <property type="entry name" value="Ank"/>
    <property type="match status" value="1"/>
</dbReference>
<sequence>ARSTTIFQVILDHGWDINQIFHRLKPPVLGQVTHHRHGQLTRWLLDHGADPNARCDWDITPLSAAVRNASITTAFYMMHCGGDIRRGQILHFAIERDSPDQLAVIDFTIAAGASINARLFEDDPGSWVENRAFGMGTPLHRAVELEKVAVVAYLLEHGANPNALDSVGRTALDLAT</sequence>
<feature type="repeat" description="ANK" evidence="3">
    <location>
        <begin position="134"/>
        <end position="166"/>
    </location>
</feature>
<evidence type="ECO:0000256" key="3">
    <source>
        <dbReference type="PROSITE-ProRule" id="PRU00023"/>
    </source>
</evidence>
<dbReference type="EMBL" id="KB456268">
    <property type="protein sequence ID" value="EMF10077.1"/>
    <property type="molecule type" value="Genomic_DNA"/>
</dbReference>
<dbReference type="eggNOG" id="ENOG502R8ZJ">
    <property type="taxonomic scope" value="Eukaryota"/>
</dbReference>
<dbReference type="HOGENOM" id="CLU_064330_1_1_1"/>
<evidence type="ECO:0000256" key="2">
    <source>
        <dbReference type="ARBA" id="ARBA00023043"/>
    </source>
</evidence>